<evidence type="ECO:0000256" key="5">
    <source>
        <dbReference type="SAM" id="Phobius"/>
    </source>
</evidence>
<dbReference type="Proteomes" id="UP000199026">
    <property type="component" value="Unassembled WGS sequence"/>
</dbReference>
<reference evidence="7 8" key="1">
    <citation type="submission" date="2016-10" db="EMBL/GenBank/DDBJ databases">
        <authorList>
            <person name="de Groot N.N."/>
        </authorList>
    </citation>
    <scope>NUCLEOTIDE SEQUENCE [LARGE SCALE GENOMIC DNA]</scope>
    <source>
        <strain evidence="7 8">DSM 24677</strain>
    </source>
</reference>
<keyword evidence="3 5" id="KW-1133">Transmembrane helix</keyword>
<name>A0A1H3JWU0_9RHOB</name>
<evidence type="ECO:0000256" key="4">
    <source>
        <dbReference type="ARBA" id="ARBA00023136"/>
    </source>
</evidence>
<accession>A0A1H3JWU0</accession>
<gene>
    <name evidence="7" type="ORF">SAMN05444486_102214</name>
</gene>
<comment type="subcellular location">
    <subcellularLocation>
        <location evidence="1">Membrane</location>
        <topology evidence="1">Multi-pass membrane protein</topology>
    </subcellularLocation>
</comment>
<feature type="transmembrane region" description="Helical" evidence="5">
    <location>
        <begin position="34"/>
        <end position="58"/>
    </location>
</feature>
<evidence type="ECO:0000259" key="6">
    <source>
        <dbReference type="Pfam" id="PF06271"/>
    </source>
</evidence>
<sequence length="148" mass="16434">MNTQSFDLPDPHYQPEFYADVPLKRLISWAIDTVLIVLLVVLILPFTAFTGLFFLPLLAFLVNFAYRVICLANGSATLGMRLTAIEFRTRRGAPFTASDALLHTLGYTLSWMFPIAQFVSVIFMASQERGQGLTDMALGSVALNRRAG</sequence>
<keyword evidence="8" id="KW-1185">Reference proteome</keyword>
<organism evidence="7 8">
    <name type="scientific">Lentibacter algarum</name>
    <dbReference type="NCBI Taxonomy" id="576131"/>
    <lineage>
        <taxon>Bacteria</taxon>
        <taxon>Pseudomonadati</taxon>
        <taxon>Pseudomonadota</taxon>
        <taxon>Alphaproteobacteria</taxon>
        <taxon>Rhodobacterales</taxon>
        <taxon>Roseobacteraceae</taxon>
        <taxon>Lentibacter</taxon>
    </lineage>
</organism>
<evidence type="ECO:0000256" key="1">
    <source>
        <dbReference type="ARBA" id="ARBA00004141"/>
    </source>
</evidence>
<feature type="domain" description="RDD" evidence="6">
    <location>
        <begin position="23"/>
        <end position="138"/>
    </location>
</feature>
<dbReference type="GeneID" id="78124289"/>
<evidence type="ECO:0000256" key="2">
    <source>
        <dbReference type="ARBA" id="ARBA00022692"/>
    </source>
</evidence>
<dbReference type="GO" id="GO:0016020">
    <property type="term" value="C:membrane"/>
    <property type="evidence" value="ECO:0007669"/>
    <property type="project" value="UniProtKB-SubCell"/>
</dbReference>
<evidence type="ECO:0000256" key="3">
    <source>
        <dbReference type="ARBA" id="ARBA00022989"/>
    </source>
</evidence>
<feature type="transmembrane region" description="Helical" evidence="5">
    <location>
        <begin position="64"/>
        <end position="84"/>
    </location>
</feature>
<dbReference type="STRING" id="576131.SAMN05444486_102214"/>
<dbReference type="Pfam" id="PF06271">
    <property type="entry name" value="RDD"/>
    <property type="match status" value="1"/>
</dbReference>
<dbReference type="AlphaFoldDB" id="A0A1H3JWU0"/>
<dbReference type="InterPro" id="IPR010432">
    <property type="entry name" value="RDD"/>
</dbReference>
<keyword evidence="2 5" id="KW-0812">Transmembrane</keyword>
<evidence type="ECO:0000313" key="7">
    <source>
        <dbReference type="EMBL" id="SDY44430.1"/>
    </source>
</evidence>
<dbReference type="OrthoDB" id="7270324at2"/>
<keyword evidence="4 5" id="KW-0472">Membrane</keyword>
<dbReference type="EMBL" id="FNPR01000002">
    <property type="protein sequence ID" value="SDY44430.1"/>
    <property type="molecule type" value="Genomic_DNA"/>
</dbReference>
<evidence type="ECO:0000313" key="8">
    <source>
        <dbReference type="Proteomes" id="UP000199026"/>
    </source>
</evidence>
<protein>
    <submittedName>
        <fullName evidence="7">RDD family protein</fullName>
    </submittedName>
</protein>
<proteinExistence type="predicted"/>
<feature type="transmembrane region" description="Helical" evidence="5">
    <location>
        <begin position="105"/>
        <end position="126"/>
    </location>
</feature>
<dbReference type="RefSeq" id="WP_089889647.1">
    <property type="nucleotide sequence ID" value="NZ_CALJFH010000002.1"/>
</dbReference>